<dbReference type="EMBL" id="CP111022">
    <property type="protein sequence ID" value="WAR20292.1"/>
    <property type="molecule type" value="Genomic_DNA"/>
</dbReference>
<dbReference type="Proteomes" id="UP001164746">
    <property type="component" value="Chromosome 11"/>
</dbReference>
<reference evidence="1" key="1">
    <citation type="submission" date="2022-11" db="EMBL/GenBank/DDBJ databases">
        <title>Centuries of genome instability and evolution in soft-shell clam transmissible cancer (bioRxiv).</title>
        <authorList>
            <person name="Hart S.F.M."/>
            <person name="Yonemitsu M.A."/>
            <person name="Giersch R.M."/>
            <person name="Beal B.F."/>
            <person name="Arriagada G."/>
            <person name="Davis B.W."/>
            <person name="Ostrander E.A."/>
            <person name="Goff S.P."/>
            <person name="Metzger M.J."/>
        </authorList>
    </citation>
    <scope>NUCLEOTIDE SEQUENCE</scope>
    <source>
        <strain evidence="1">MELC-2E11</strain>
        <tissue evidence="1">Siphon/mantle</tissue>
    </source>
</reference>
<keyword evidence="2" id="KW-1185">Reference proteome</keyword>
<organism evidence="1 2">
    <name type="scientific">Mya arenaria</name>
    <name type="common">Soft-shell clam</name>
    <dbReference type="NCBI Taxonomy" id="6604"/>
    <lineage>
        <taxon>Eukaryota</taxon>
        <taxon>Metazoa</taxon>
        <taxon>Spiralia</taxon>
        <taxon>Lophotrochozoa</taxon>
        <taxon>Mollusca</taxon>
        <taxon>Bivalvia</taxon>
        <taxon>Autobranchia</taxon>
        <taxon>Heteroconchia</taxon>
        <taxon>Euheterodonta</taxon>
        <taxon>Imparidentia</taxon>
        <taxon>Neoheterodontei</taxon>
        <taxon>Myida</taxon>
        <taxon>Myoidea</taxon>
        <taxon>Myidae</taxon>
        <taxon>Mya</taxon>
    </lineage>
</organism>
<gene>
    <name evidence="1" type="ORF">MAR_002130</name>
</gene>
<accession>A0ABY7FGY5</accession>
<evidence type="ECO:0000313" key="2">
    <source>
        <dbReference type="Proteomes" id="UP001164746"/>
    </source>
</evidence>
<sequence>MPERYLEGKRDEYGSLIAVVQMTYFSVALCTPHCVARIRYFLRASLHLEVIALENIVSFLPMPVPLHSSERNVEMDLLKGNKWVFDPFATRAQYAEANTKRVKSAPASKRFDTLTDILAFNSNCDLSSPVPSPKSTDLNRIKPKSASSVEQIVLISHEQYSHYDFIRTINLIDIHEDRKKYVKNCISLIGLIHEIKELIDIAREEPKRPFQNACSDTDQISCCVDDLLERLIFRFYEDVLKSHFYSMSKGEEHCLEQAKENDEILREAVALHAKFEIPLPEWLEPQAQSVTDICDICDDKYLLNELDPVFRKLDQMPFVFDIVPEAKHIAVKVLKAKTEKETTQQVDAVKRECKIKADLFKIKMITFNKCTKYKYESGNELTVENRTGTLSGFAKMKQLETEKMVAILAGHVADDKKSKHFDTTLKIQKETVGEIRPRATNLEGFSDISIADISKEISQHCDKKFKNEDNERFIAVPLQTDSGEQKKSRFERVHIWGAKSKPGTAQVKEYGIPRPDATGLIYIAKEPHASIETYWKEGDSGAMVLSERYRREKDQHLIAIGLFIGQSIEDDGTKYVVFSLQSGFDHLSKDYDARFKLYKDESNEEEDD</sequence>
<evidence type="ECO:0000313" key="1">
    <source>
        <dbReference type="EMBL" id="WAR20292.1"/>
    </source>
</evidence>
<protein>
    <submittedName>
        <fullName evidence="1">Uncharacterized protein</fullName>
    </submittedName>
</protein>
<name>A0ABY7FGY5_MYAAR</name>
<proteinExistence type="predicted"/>